<gene>
    <name evidence="1" type="ORF">DERYTH_LOCUS18469</name>
</gene>
<keyword evidence="2" id="KW-1185">Reference proteome</keyword>
<name>A0A9N9J9N0_9GLOM</name>
<dbReference type="AlphaFoldDB" id="A0A9N9J9N0"/>
<accession>A0A9N9J9N0</accession>
<evidence type="ECO:0000313" key="2">
    <source>
        <dbReference type="Proteomes" id="UP000789405"/>
    </source>
</evidence>
<feature type="non-terminal residue" evidence="1">
    <location>
        <position position="1"/>
    </location>
</feature>
<proteinExistence type="predicted"/>
<reference evidence="1" key="1">
    <citation type="submission" date="2021-06" db="EMBL/GenBank/DDBJ databases">
        <authorList>
            <person name="Kallberg Y."/>
            <person name="Tangrot J."/>
            <person name="Rosling A."/>
        </authorList>
    </citation>
    <scope>NUCLEOTIDE SEQUENCE</scope>
    <source>
        <strain evidence="1">MA453B</strain>
    </source>
</reference>
<sequence length="61" mass="7194">QQIVVPSETSEQLYKLLHIIDQLKFQNDGARPQLYFEFLEHLNGECHKQTTSEEDKEVGYK</sequence>
<dbReference type="EMBL" id="CAJVPY010018771">
    <property type="protein sequence ID" value="CAG8768539.1"/>
    <property type="molecule type" value="Genomic_DNA"/>
</dbReference>
<organism evidence="1 2">
    <name type="scientific">Dentiscutata erythropus</name>
    <dbReference type="NCBI Taxonomy" id="1348616"/>
    <lineage>
        <taxon>Eukaryota</taxon>
        <taxon>Fungi</taxon>
        <taxon>Fungi incertae sedis</taxon>
        <taxon>Mucoromycota</taxon>
        <taxon>Glomeromycotina</taxon>
        <taxon>Glomeromycetes</taxon>
        <taxon>Diversisporales</taxon>
        <taxon>Gigasporaceae</taxon>
        <taxon>Dentiscutata</taxon>
    </lineage>
</organism>
<evidence type="ECO:0000313" key="1">
    <source>
        <dbReference type="EMBL" id="CAG8768539.1"/>
    </source>
</evidence>
<comment type="caution">
    <text evidence="1">The sequence shown here is derived from an EMBL/GenBank/DDBJ whole genome shotgun (WGS) entry which is preliminary data.</text>
</comment>
<protein>
    <submittedName>
        <fullName evidence="1">26791_t:CDS:1</fullName>
    </submittedName>
</protein>
<dbReference type="Proteomes" id="UP000789405">
    <property type="component" value="Unassembled WGS sequence"/>
</dbReference>